<feature type="domain" description="DUF2059" evidence="2">
    <location>
        <begin position="95"/>
        <end position="136"/>
    </location>
</feature>
<evidence type="ECO:0000256" key="1">
    <source>
        <dbReference type="SAM" id="SignalP"/>
    </source>
</evidence>
<accession>A0A4Q7ZD15</accession>
<keyword evidence="1" id="KW-0732">Signal</keyword>
<evidence type="ECO:0000259" key="2">
    <source>
        <dbReference type="Pfam" id="PF09832"/>
    </source>
</evidence>
<dbReference type="InterPro" id="IPR018637">
    <property type="entry name" value="DUF2059"/>
</dbReference>
<protein>
    <recommendedName>
        <fullName evidence="2">DUF2059 domain-containing protein</fullName>
    </recommendedName>
</protein>
<organism evidence="3 4">
    <name type="scientific">Fluviicoccus keumensis</name>
    <dbReference type="NCBI Taxonomy" id="1435465"/>
    <lineage>
        <taxon>Bacteria</taxon>
        <taxon>Pseudomonadati</taxon>
        <taxon>Pseudomonadota</taxon>
        <taxon>Gammaproteobacteria</taxon>
        <taxon>Moraxellales</taxon>
        <taxon>Moraxellaceae</taxon>
        <taxon>Fluviicoccus</taxon>
    </lineage>
</organism>
<sequence length="175" mass="19308">MNKTICLAFALIFLCSPSFAVEKSGTLEIARKIVELQGVREVLTQTNRQVDESIKVQAEQLYQQVVAANGGVEVAGAREVNDAFFASAAWHIPEDDFVARWAEAYSRRMTAQDLKAALAYYGSPAGQREVAATKLVSSDLTGWVLKETQTRMDKAVETYFKDMQALLAKSAKPLQ</sequence>
<comment type="caution">
    <text evidence="3">The sequence shown here is derived from an EMBL/GenBank/DDBJ whole genome shotgun (WGS) entry which is preliminary data.</text>
</comment>
<dbReference type="Pfam" id="PF09832">
    <property type="entry name" value="DUF2059"/>
    <property type="match status" value="1"/>
</dbReference>
<feature type="chain" id="PRO_5020420316" description="DUF2059 domain-containing protein" evidence="1">
    <location>
        <begin position="21"/>
        <end position="175"/>
    </location>
</feature>
<dbReference type="Proteomes" id="UP000292423">
    <property type="component" value="Unassembled WGS sequence"/>
</dbReference>
<evidence type="ECO:0000313" key="4">
    <source>
        <dbReference type="Proteomes" id="UP000292423"/>
    </source>
</evidence>
<feature type="signal peptide" evidence="1">
    <location>
        <begin position="1"/>
        <end position="20"/>
    </location>
</feature>
<name>A0A4Q7ZD15_9GAMM</name>
<dbReference type="AlphaFoldDB" id="A0A4Q7ZD15"/>
<keyword evidence="4" id="KW-1185">Reference proteome</keyword>
<dbReference type="EMBL" id="SHKX01000010">
    <property type="protein sequence ID" value="RZU47923.1"/>
    <property type="molecule type" value="Genomic_DNA"/>
</dbReference>
<evidence type="ECO:0000313" key="3">
    <source>
        <dbReference type="EMBL" id="RZU47923.1"/>
    </source>
</evidence>
<gene>
    <name evidence="3" type="ORF">EV700_0891</name>
</gene>
<dbReference type="RefSeq" id="WP_130411130.1">
    <property type="nucleotide sequence ID" value="NZ_SHKX01000010.1"/>
</dbReference>
<proteinExistence type="predicted"/>
<reference evidence="3 4" key="1">
    <citation type="submission" date="2019-02" db="EMBL/GenBank/DDBJ databases">
        <title>Genomic Encyclopedia of Type Strains, Phase IV (KMG-IV): sequencing the most valuable type-strain genomes for metagenomic binning, comparative biology and taxonomic classification.</title>
        <authorList>
            <person name="Goeker M."/>
        </authorList>
    </citation>
    <scope>NUCLEOTIDE SEQUENCE [LARGE SCALE GENOMIC DNA]</scope>
    <source>
        <strain evidence="3 4">DSM 105135</strain>
    </source>
</reference>